<comment type="caution">
    <text evidence="1">The sequence shown here is derived from an EMBL/GenBank/DDBJ whole genome shotgun (WGS) entry which is preliminary data.</text>
</comment>
<name>A0A3S5ARV8_9PLAT</name>
<proteinExistence type="predicted"/>
<evidence type="ECO:0000313" key="1">
    <source>
        <dbReference type="EMBL" id="VEL26832.1"/>
    </source>
</evidence>
<protein>
    <submittedName>
        <fullName evidence="1">Uncharacterized protein</fullName>
    </submittedName>
</protein>
<gene>
    <name evidence="1" type="ORF">PXEA_LOCUS20272</name>
</gene>
<sequence length="84" mass="9134">MHNQGVDYCESNDPPWLGASGNPGILILAAPAGLATSKPANAHPRESVTLFHLFIRPFTFASSYGCYGFMAERPESRGLFTTFQ</sequence>
<keyword evidence="2" id="KW-1185">Reference proteome</keyword>
<reference evidence="1" key="1">
    <citation type="submission" date="2018-11" db="EMBL/GenBank/DDBJ databases">
        <authorList>
            <consortium name="Pathogen Informatics"/>
        </authorList>
    </citation>
    <scope>NUCLEOTIDE SEQUENCE</scope>
</reference>
<organism evidence="1 2">
    <name type="scientific">Protopolystoma xenopodis</name>
    <dbReference type="NCBI Taxonomy" id="117903"/>
    <lineage>
        <taxon>Eukaryota</taxon>
        <taxon>Metazoa</taxon>
        <taxon>Spiralia</taxon>
        <taxon>Lophotrochozoa</taxon>
        <taxon>Platyhelminthes</taxon>
        <taxon>Monogenea</taxon>
        <taxon>Polyopisthocotylea</taxon>
        <taxon>Polystomatidea</taxon>
        <taxon>Polystomatidae</taxon>
        <taxon>Protopolystoma</taxon>
    </lineage>
</organism>
<dbReference type="Proteomes" id="UP000784294">
    <property type="component" value="Unassembled WGS sequence"/>
</dbReference>
<accession>A0A3S5ARV8</accession>
<dbReference type="AlphaFoldDB" id="A0A3S5ARV8"/>
<evidence type="ECO:0000313" key="2">
    <source>
        <dbReference type="Proteomes" id="UP000784294"/>
    </source>
</evidence>
<dbReference type="EMBL" id="CAAALY010083027">
    <property type="protein sequence ID" value="VEL26832.1"/>
    <property type="molecule type" value="Genomic_DNA"/>
</dbReference>